<dbReference type="RefSeq" id="WP_230437699.1">
    <property type="nucleotide sequence ID" value="NZ_CP087715.1"/>
</dbReference>
<dbReference type="SUPFAM" id="SSF117074">
    <property type="entry name" value="Hypothetical protein PA1324"/>
    <property type="match status" value="1"/>
</dbReference>
<feature type="region of interest" description="Disordered" evidence="1">
    <location>
        <begin position="3489"/>
        <end position="3509"/>
    </location>
</feature>
<dbReference type="Proteomes" id="UP001597264">
    <property type="component" value="Unassembled WGS sequence"/>
</dbReference>
<dbReference type="InterPro" id="IPR001434">
    <property type="entry name" value="OmcB-like_DUF11"/>
</dbReference>
<protein>
    <submittedName>
        <fullName evidence="3">DUF11 domain-containing protein</fullName>
    </submittedName>
</protein>
<gene>
    <name evidence="3" type="ORF">ACFQ2X_03045</name>
</gene>
<feature type="region of interest" description="Disordered" evidence="1">
    <location>
        <begin position="3328"/>
        <end position="3350"/>
    </location>
</feature>
<organism evidence="3 4">
    <name type="scientific">Microbulbifer celer</name>
    <dbReference type="NCBI Taxonomy" id="435905"/>
    <lineage>
        <taxon>Bacteria</taxon>
        <taxon>Pseudomonadati</taxon>
        <taxon>Pseudomonadota</taxon>
        <taxon>Gammaproteobacteria</taxon>
        <taxon>Cellvibrionales</taxon>
        <taxon>Microbulbiferaceae</taxon>
        <taxon>Microbulbifer</taxon>
    </lineage>
</organism>
<dbReference type="InterPro" id="IPR047589">
    <property type="entry name" value="DUF11_rpt"/>
</dbReference>
<evidence type="ECO:0000259" key="2">
    <source>
        <dbReference type="Pfam" id="PF01345"/>
    </source>
</evidence>
<evidence type="ECO:0000313" key="3">
    <source>
        <dbReference type="EMBL" id="MFD1215564.1"/>
    </source>
</evidence>
<dbReference type="InterPro" id="IPR051172">
    <property type="entry name" value="Chlamydia_OmcB"/>
</dbReference>
<dbReference type="PANTHER" id="PTHR34819">
    <property type="entry name" value="LARGE CYSTEINE-RICH PERIPLASMIC PROTEIN OMCB"/>
    <property type="match status" value="1"/>
</dbReference>
<dbReference type="PANTHER" id="PTHR34819:SF3">
    <property type="entry name" value="CELL SURFACE PROTEIN"/>
    <property type="match status" value="1"/>
</dbReference>
<evidence type="ECO:0000313" key="4">
    <source>
        <dbReference type="Proteomes" id="UP001597264"/>
    </source>
</evidence>
<keyword evidence="4" id="KW-1185">Reference proteome</keyword>
<accession>A0ABW3U4W7</accession>
<dbReference type="EMBL" id="JBHTLR010000004">
    <property type="protein sequence ID" value="MFD1215564.1"/>
    <property type="molecule type" value="Genomic_DNA"/>
</dbReference>
<name>A0ABW3U4W7_9GAMM</name>
<proteinExistence type="predicted"/>
<comment type="caution">
    <text evidence="3">The sequence shown here is derived from an EMBL/GenBank/DDBJ whole genome shotgun (WGS) entry which is preliminary data.</text>
</comment>
<reference evidence="4" key="1">
    <citation type="journal article" date="2019" name="Int. J. Syst. Evol. Microbiol.">
        <title>The Global Catalogue of Microorganisms (GCM) 10K type strain sequencing project: providing services to taxonomists for standard genome sequencing and annotation.</title>
        <authorList>
            <consortium name="The Broad Institute Genomics Platform"/>
            <consortium name="The Broad Institute Genome Sequencing Center for Infectious Disease"/>
            <person name="Wu L."/>
            <person name="Ma J."/>
        </authorList>
    </citation>
    <scope>NUCLEOTIDE SEQUENCE [LARGE SCALE GENOMIC DNA]</scope>
    <source>
        <strain evidence="4">CCUG 54356</strain>
    </source>
</reference>
<dbReference type="Pfam" id="PF01345">
    <property type="entry name" value="DUF11"/>
    <property type="match status" value="2"/>
</dbReference>
<dbReference type="Gene3D" id="2.60.40.740">
    <property type="match status" value="3"/>
</dbReference>
<dbReference type="NCBIfam" id="TIGR01451">
    <property type="entry name" value="B_ant_repeat"/>
    <property type="match status" value="7"/>
</dbReference>
<evidence type="ECO:0000256" key="1">
    <source>
        <dbReference type="SAM" id="MobiDB-lite"/>
    </source>
</evidence>
<sequence>MRLTVSNGTNGQPGDSNWLEYRDENRDFSNVWVAVDLGDLEAVYNASQYNFNFGNLGRGQTETQTFSLIAQDGVREDLVDRFDPQEITATATFEYANCGGEEYRRCENNGWGGCGGWNSNWGDWESLPGQGSPTGEQEIGTSNLSVREPGAVVTKDVRNIDAGMVPGQFSDVAAPSGDRVYGHEDDGIIWRIRIENGGDAPMRDVLFDDSMNPAGAANMEMLALCRDEGQAEAVANGESLGDTCTAISGDSLSDRRIEEFGYPNTIGINRRVEMFIAGRLRNSCTSQVNTANGVEWGCFNNNSLPENNHGDIEQAIANGLPDYSNSQAEFRVLSSGELGNPLQNPNSENDLNYQVEFFGLNGTSEPVGMRGMVRITLQNLSGGTVNNLVLTDTLPDQYILDPNFEPQLEVTSFDGYSNYAGRISEIDWTNSVTPTAGNQSYLADSGLKKPVFRLVSDGNDAGPEANENPDQVNLMRHGDTAVITFRIVQVNQDPSHPWDFYDLRANLDNHDESGGSDTRIDPPDIGPLENQLQVDWSDFCSENGFDQSDIVTTEFTPDPENLNVDIPHPLYIIRDEGTTPVTVNIWNSGGHTASDYSFYVTFGQTINVESIDGGQCTEPGNPPEIDGQQAPLWNTPAWRGDSDPNGDGNPLPDNAVVYACTVGDLAGGDSSTLTFTVSKNHGNGDDLTMRADVIGQITLAVPGQEADWTSSGEALVYPTPANLTGVDGTTPSQQLSNNYTLDAVRAKALGFNLLKRYVPGSCKEADTRPSGDGDGQSIPPQILLGEECDFDIYAGGWFGFETPGWNITVANISVADALPVHAGGDDSNTGLQYYVSKRELTDICHAGGLPDSPNSVCSDVISPSGFMPGSELTDGDLSWAFSGTEITIKDRWFLANLTTRMRNTDADQVAGSNVHGDRSVDYGRSDFSVRFEMEDGTPVGTPDNVSNSACFKQNDEWENPVFGSGQSCNPDYPGYPQWQDWTAQTQITEPRLSVTKEVCNLSEAAGDVNGCSWAESAEGSKFDDFVYRLTVANEAAAEGINRAPAYDVVITDVQDDGGQMCVWAVDGAFGDDGIDNIPGDANPDAGEIGTAIGLTNYTYDHLDPEASPHCLNGGSPAHITFSYKESSLLKQINPGAEVVLQYRVTPHRTVAPGQVFDAVADIYRYDSLFEDAGNQTVIPVTNLNHPLTDGSELPATPDTPRSGGARIYCINADDESEYCESDSANVTIYQVEVDPIEAVGQSTLGEYAPKQGEIEAVVGEEVRLRLTGEVPAARLGEFTFHAPLPEGLRCIDAEQKDLRSIPDTTWFPGDGSTPLTPTVTGCESSGGDGTFVHWDYGDQHLLEYNRNTYPDGLIPVEVTFVVRVENNVTASHGAELVVNGAGDAYMSYLPAGASSGERSVFVPPPITVHVNGPRIALEKTFDDAIASVDGDDVITVTVTATNTDNDEGSTSATAFNLEVLDDLRDTKYRYVPDSQQGVNGVPAPQVRFADDNPDAPIFYWDDPSPDAPAGTNWAAPYAITQGASVAFSFQVRVVGENDDAADIAPHEELPNTIEATWQSLPNRNLNLNIDPASKDGAIGEDGAEDGIRNGWFTTETDPQPNINDYETTAEDRTEVGGLELVKADVTENGTTPESRTIGAHRTFRLDIFLPEGVTENVVVTDTLSNGYAIANSDHGYEIRCEYDDTILEINDQSPDASCGQFAGALPQNGDTGTLSWNIGKVATHTEDDTGEGATNAIDPVIHIYYVARIENDGSVVAGTVLSNSAELDYMNAPTTLTADVDPIEVAEPALTVTKTAGATSAVSGDTLEYTIEITNDTGANVSTAFDVNIADLLPEQLRLDNATLDGADYMPGTRADGAFVWGRENGDDNSLDIAPGESMTLIYNTTVLSAFGSEIENTVHVDWTSLDHGVPGQDTYPGDYQRHGKGCPVTVAPNEYCTFINETVATEDSTDFSKTAVSDAWGDADRARIGDTVQYTLNLGIQPGLTRNVVVTDELPAGLELVSVDSIDCGTNGFTCSLTPVEPAPGATGTLQWQLGNIDAESDSTPPFTIVYTAVVLDDETVFPANSGEIERTNSAELIYDGAAELLEDQASIWVVQPNITDLQKTDTRSGVTSPHTVVDITNEVMNFRLRAQNLGGAPAYGVVIADILNSDPANPEFDETTLNNIEVQVDGQPANYTHVVNGGIIEFTLADVVPENAVIQIDYEVGLNLDIPSGHTWYNRFHIDNYVSNDIDSTSSRLYEGTVPACESALSNNCFQLMTSVADPEDLTLQLMEPSDGRAPIGAPVSYRITVPASPIASSTLADVQVEHTLEGRDTAIALDTVTIDGEPVTVPAGEQFTIAVGDIPPNEVREIVFTGWVANHANAQSGQTFDISATYTYSEAGVVTEMGGGSETLTIVEPELRLTQSAVNQSGNTEPVAGDIYRFSLALAEQGANGSAAYDLSVLEELSTGWVYEAGTATFNGTAIADPTIVGDGVATAQSLNWDAVANTDIPAGETRTLEFAVRVLDSVLAGQELTGSTTAQWTSQAGTAEHVERDGSDMPDASALNNYFLGPEQLPPLAISNTATLEKNVLSETAPLNDGELRIGDLVTYELRLGAQRGTLPNAVVSDTLPEGMVFVDTVSIAADGMTYDLTQEPVAEAAGEIIWNLGSLVNTAGEELVITYRTRVQKDVLTLNAASIEMRNAASFQFDTAAGPSEPLLTEQALNLLQPDLQFALTATPDGTAALMPEQTITFTATITNNGTAPAYDPVLRDEIPVGMRNAGVETISINGATSGLVQPTFDPATGEAVWNFADAIPAGDVLEVVYQVTTDSDLAAGLQIGNNAFIEWYYSFGEREVPEGAVLENRQPYGPSDAVSVQFSTPDAEPLQIAVEPATRELASIGEPFVYRLTIPAAGALHDVAVQMDLADSGIDPVDLAFVSAEQVSGNIAFNPQGSIDGGLLTITDNASGIDIEAGSEAVIDVTLRLRDTDQNQFGNAFSSRASYSYSYANDDPNAGRGMGEVSEYSAPIEIVEPTELVMTKTGDAQVQSGQPGRFTLDVHNRGTGPAWDLTVRDFLPATEQGGMCETPPANFAATVVDAGGNAVATLSEGSDFTSVFDAENCTLMFTASGANAALPVDHHLQFAYDAWLDENTVDGTELDNVAGAERWYSWDSTGPDARVYERTYAADPPNGTPSVEDHEDVFTVIAAVPSVVFEKVVENITSGDSPATMAAPGDVLQYTLTLRNVSDMEVEDVSITDELDRLNAPALFAAGTLQLISAPVDADSSATNATGGGNGTGLVDVSSLTLGAAGSGTAEVQLVYQVQLINVIDSASAVLNQAQVQLPGQPLIDSDDPNINGAADPQVSGDEDPTRVIIESAPIFQVEKTSEDLTGEADSLMPGDTLRYTLRVENIGNENMLEASLRDQVPANTVYVAGSTTLNGTALDDIDGSTPLAQTLEIQSPGAEAGELLADPEAGGAHAAVVTFDVTINEVNDGTVISNQGFANGVGAGGGAPLDEKPSDDPTTEVADDPTIDIVGNVPLLRVQKTVELVVDNMTAGIVDPEDVLRYTITVSNRGGKDATEARLVDLVPEHTTYVAGSTLLNGTAVADDGTESPLVAGIAISSEDLTPPLPATGEGVITTAQTATIVFDVMVDAETERGTIISNQGNVYSLELPLTLTDADGNTGNGAQPTEVVVGDAQQLSITKEVAVVGGGAAEPGEVLEYLVEVTNISAVPASLVSIYDDLLTAGEGVLTYVEDSARLNGRPDGVMVNGSLITVDYSTNYGDLEPSESITLRFQAKLGENLEMGYSVVNTAEVKWNDPPVSNEASVAIDIGGTPGIANLSGYLWHDVNFSETADSEERLLTNWTVELYFNNALLETGQSDENGYFQFDGLVPNMDGANMEGASYELRYLAPNAVESTASLGTASSDFANGPQEIRQIYIGSGANPQNLNLPITPNGVIYDSVQRAPIAGAMVRMLQASSGQPLPDSCFEDPAQQNQLTLPGGYYKFDLNFSSAACATNADYLIEVEVPSDDYVSGPSQIIPPQTGVETGSFDVGACLGSGSDVIPATANHCEIQLSELAPTIDMDARSSETDYYLRLNLDDSNQPGSSQLFNNHIALDPQLEGALALTKTAAMLNVTRSQLVPYTITFTNTMPVPLTDLQLVDYFPAGFKYVAGSANLDGVPVEPVVNGLQLQWPHLRAEGEQTRTLKLLLVVGSGVGEGKYVNRARMFNELSGQQASGEATATVRVVPDPTFDCTDVIGKVYDDKNLNGYQDQGEGGVAGARVVTANGLKATSDAHGRFHITCAAVPNQDRGSNFVLKLDDRSLPSGYRLTTENPRVQRATRGKMLEFNFGTSLHRVVRLDLAEAVFEPGSTELRPQWNSRTELLLEKLQQAPSVLRLSYLAENEDPSLVEARLETIKARIAQDWAALDCCYPLNIETEIFWRRGAPPTRGGLLDGLKRSVDRALGNDSDQGGFQ</sequence>
<feature type="domain" description="DUF11" evidence="2">
    <location>
        <begin position="4110"/>
        <end position="4214"/>
    </location>
</feature>
<dbReference type="InterPro" id="IPR013783">
    <property type="entry name" value="Ig-like_fold"/>
</dbReference>
<dbReference type="Gene3D" id="2.60.40.10">
    <property type="entry name" value="Immunoglobulins"/>
    <property type="match status" value="2"/>
</dbReference>
<feature type="domain" description="DUF11" evidence="2">
    <location>
        <begin position="1790"/>
        <end position="1904"/>
    </location>
</feature>